<evidence type="ECO:0000256" key="3">
    <source>
        <dbReference type="ARBA" id="ARBA00022989"/>
    </source>
</evidence>
<feature type="transmembrane region" description="Helical" evidence="5">
    <location>
        <begin position="124"/>
        <end position="144"/>
    </location>
</feature>
<dbReference type="PANTHER" id="PTHR11785:SF512">
    <property type="entry name" value="SOBREMESA, ISOFORM B"/>
    <property type="match status" value="1"/>
</dbReference>
<keyword evidence="2 5" id="KW-0812">Transmembrane</keyword>
<dbReference type="PIRSF" id="PIRSF006060">
    <property type="entry name" value="AA_transporter"/>
    <property type="match status" value="1"/>
</dbReference>
<feature type="transmembrane region" description="Helical" evidence="5">
    <location>
        <begin position="354"/>
        <end position="376"/>
    </location>
</feature>
<feature type="transmembrane region" description="Helical" evidence="5">
    <location>
        <begin position="156"/>
        <end position="177"/>
    </location>
</feature>
<comment type="subcellular location">
    <subcellularLocation>
        <location evidence="1">Membrane</location>
        <topology evidence="1">Multi-pass membrane protein</topology>
    </subcellularLocation>
</comment>
<feature type="non-terminal residue" evidence="6">
    <location>
        <position position="404"/>
    </location>
</feature>
<evidence type="ECO:0000256" key="4">
    <source>
        <dbReference type="ARBA" id="ARBA00023136"/>
    </source>
</evidence>
<dbReference type="Gene3D" id="1.20.1740.10">
    <property type="entry name" value="Amino acid/polyamine transporter I"/>
    <property type="match status" value="1"/>
</dbReference>
<feature type="transmembrane region" description="Helical" evidence="5">
    <location>
        <begin position="88"/>
        <end position="112"/>
    </location>
</feature>
<accession>A0A7V8NXJ3</accession>
<dbReference type="PANTHER" id="PTHR11785">
    <property type="entry name" value="AMINO ACID TRANSPORTER"/>
    <property type="match status" value="1"/>
</dbReference>
<organism evidence="6 7">
    <name type="scientific">Candidatus Acidiferrum panamense</name>
    <dbReference type="NCBI Taxonomy" id="2741543"/>
    <lineage>
        <taxon>Bacteria</taxon>
        <taxon>Pseudomonadati</taxon>
        <taxon>Acidobacteriota</taxon>
        <taxon>Terriglobia</taxon>
        <taxon>Candidatus Acidiferrales</taxon>
        <taxon>Candidatus Acidiferrum</taxon>
    </lineage>
</organism>
<evidence type="ECO:0000313" key="7">
    <source>
        <dbReference type="Proteomes" id="UP000567293"/>
    </source>
</evidence>
<proteinExistence type="predicted"/>
<dbReference type="Pfam" id="PF13520">
    <property type="entry name" value="AA_permease_2"/>
    <property type="match status" value="1"/>
</dbReference>
<sequence length="404" mass="42721">MIELVRTLRLRDLFLLFIGSVIGSGIFRTPGPILRRVGGSVGVAMLVWIVGGVLSLLGALTYAELAACNPEAGGLYCYIRDGFGRASAFLYGWCLFLVIASGSVAALARVFSEYFAQVVPISPVLQTFVAVVVIAVVTAVNVWGTRKSSDLQNWTTIVKAGVIVVLSAVLLTLGHHAKDMVPAMGATEHGAGLFSSFGLAMIAVLWAYEGWQFGTYSAGEVIDPQKAFPRAFLLGSLVLIGLYLIAIAAYLFALGPAATAASDTIAAASVSAILGSWAGKIVALTILVSTFSAANSVILTAPRVFYAMAQDNLFVRRLAVVHAVYRTPVFAIVALGAWSAVLVCAGQLGQFQKLIEGVIFIGWIFYGLGAAAIFPIRRARAGQPLPYRVPGYPWTPILFVLAAA</sequence>
<feature type="transmembrane region" description="Helical" evidence="5">
    <location>
        <begin position="327"/>
        <end position="348"/>
    </location>
</feature>
<keyword evidence="4 5" id="KW-0472">Membrane</keyword>
<evidence type="ECO:0000313" key="6">
    <source>
        <dbReference type="EMBL" id="MBA0089319.1"/>
    </source>
</evidence>
<keyword evidence="7" id="KW-1185">Reference proteome</keyword>
<dbReference type="Proteomes" id="UP000567293">
    <property type="component" value="Unassembled WGS sequence"/>
</dbReference>
<feature type="transmembrane region" description="Helical" evidence="5">
    <location>
        <begin position="281"/>
        <end position="306"/>
    </location>
</feature>
<feature type="transmembrane region" description="Helical" evidence="5">
    <location>
        <begin position="231"/>
        <end position="253"/>
    </location>
</feature>
<feature type="transmembrane region" description="Helical" evidence="5">
    <location>
        <begin position="43"/>
        <end position="67"/>
    </location>
</feature>
<dbReference type="AlphaFoldDB" id="A0A7V8NXJ3"/>
<dbReference type="InterPro" id="IPR050598">
    <property type="entry name" value="AminoAcid_Transporter"/>
</dbReference>
<reference evidence="6" key="1">
    <citation type="submission" date="2020-06" db="EMBL/GenBank/DDBJ databases">
        <title>Legume-microbial interactions unlock mineral nutrients during tropical forest succession.</title>
        <authorList>
            <person name="Epihov D.Z."/>
        </authorList>
    </citation>
    <scope>NUCLEOTIDE SEQUENCE [LARGE SCALE GENOMIC DNA]</scope>
    <source>
        <strain evidence="6">Pan2503</strain>
    </source>
</reference>
<dbReference type="EMBL" id="JACDQQ010002931">
    <property type="protein sequence ID" value="MBA0089319.1"/>
    <property type="molecule type" value="Genomic_DNA"/>
</dbReference>
<evidence type="ECO:0000256" key="1">
    <source>
        <dbReference type="ARBA" id="ARBA00004141"/>
    </source>
</evidence>
<dbReference type="GO" id="GO:0015179">
    <property type="term" value="F:L-amino acid transmembrane transporter activity"/>
    <property type="evidence" value="ECO:0007669"/>
    <property type="project" value="TreeGrafter"/>
</dbReference>
<name>A0A7V8NXJ3_9BACT</name>
<protein>
    <submittedName>
        <fullName evidence="6">Amino acid permease</fullName>
    </submittedName>
</protein>
<evidence type="ECO:0000256" key="2">
    <source>
        <dbReference type="ARBA" id="ARBA00022692"/>
    </source>
</evidence>
<feature type="transmembrane region" description="Helical" evidence="5">
    <location>
        <begin position="189"/>
        <end position="211"/>
    </location>
</feature>
<dbReference type="GO" id="GO:0016020">
    <property type="term" value="C:membrane"/>
    <property type="evidence" value="ECO:0007669"/>
    <property type="project" value="UniProtKB-SubCell"/>
</dbReference>
<comment type="caution">
    <text evidence="6">The sequence shown here is derived from an EMBL/GenBank/DDBJ whole genome shotgun (WGS) entry which is preliminary data.</text>
</comment>
<keyword evidence="3 5" id="KW-1133">Transmembrane helix</keyword>
<evidence type="ECO:0000256" key="5">
    <source>
        <dbReference type="SAM" id="Phobius"/>
    </source>
</evidence>
<dbReference type="InterPro" id="IPR002293">
    <property type="entry name" value="AA/rel_permease1"/>
</dbReference>
<gene>
    <name evidence="6" type="ORF">HRJ53_30375</name>
</gene>
<feature type="transmembrane region" description="Helical" evidence="5">
    <location>
        <begin position="12"/>
        <end position="31"/>
    </location>
</feature>